<evidence type="ECO:0000313" key="10">
    <source>
        <dbReference type="Proteomes" id="UP000680158"/>
    </source>
</evidence>
<keyword evidence="5" id="KW-0812">Transmembrane</keyword>
<organism evidence="9 10">
    <name type="scientific">Undibacterium baiyunense</name>
    <dbReference type="NCBI Taxonomy" id="2828731"/>
    <lineage>
        <taxon>Bacteria</taxon>
        <taxon>Pseudomonadati</taxon>
        <taxon>Pseudomonadota</taxon>
        <taxon>Betaproteobacteria</taxon>
        <taxon>Burkholderiales</taxon>
        <taxon>Oxalobacteraceae</taxon>
        <taxon>Undibacterium</taxon>
    </lineage>
</organism>
<keyword evidence="8" id="KW-0732">Signal</keyword>
<dbReference type="PANTHER" id="PTHR30026">
    <property type="entry name" value="OUTER MEMBRANE PROTEIN TOLC"/>
    <property type="match status" value="1"/>
</dbReference>
<evidence type="ECO:0000256" key="5">
    <source>
        <dbReference type="ARBA" id="ARBA00022692"/>
    </source>
</evidence>
<dbReference type="Gene3D" id="1.20.1600.10">
    <property type="entry name" value="Outer membrane efflux proteins (OEP)"/>
    <property type="match status" value="1"/>
</dbReference>
<dbReference type="GO" id="GO:0009279">
    <property type="term" value="C:cell outer membrane"/>
    <property type="evidence" value="ECO:0007669"/>
    <property type="project" value="UniProtKB-SubCell"/>
</dbReference>
<protein>
    <submittedName>
        <fullName evidence="9">TolC family outer membrane protein</fullName>
    </submittedName>
</protein>
<evidence type="ECO:0000256" key="2">
    <source>
        <dbReference type="ARBA" id="ARBA00007613"/>
    </source>
</evidence>
<keyword evidence="4" id="KW-1134">Transmembrane beta strand</keyword>
<accession>A0A941I400</accession>
<dbReference type="AlphaFoldDB" id="A0A941I400"/>
<dbReference type="NCBIfam" id="TIGR01844">
    <property type="entry name" value="type_I_sec_TolC"/>
    <property type="match status" value="1"/>
</dbReference>
<comment type="similarity">
    <text evidence="2">Belongs to the outer membrane factor (OMF) (TC 1.B.17) family.</text>
</comment>
<dbReference type="EMBL" id="JAGSPM010000007">
    <property type="protein sequence ID" value="MBR7747410.1"/>
    <property type="molecule type" value="Genomic_DNA"/>
</dbReference>
<keyword evidence="3" id="KW-0813">Transport</keyword>
<evidence type="ECO:0000256" key="8">
    <source>
        <dbReference type="SAM" id="SignalP"/>
    </source>
</evidence>
<evidence type="ECO:0000256" key="7">
    <source>
        <dbReference type="ARBA" id="ARBA00023237"/>
    </source>
</evidence>
<dbReference type="InterPro" id="IPR051906">
    <property type="entry name" value="TolC-like"/>
</dbReference>
<keyword evidence="10" id="KW-1185">Reference proteome</keyword>
<dbReference type="GO" id="GO:1990281">
    <property type="term" value="C:efflux pump complex"/>
    <property type="evidence" value="ECO:0007669"/>
    <property type="project" value="TreeGrafter"/>
</dbReference>
<keyword evidence="6" id="KW-0472">Membrane</keyword>
<evidence type="ECO:0000256" key="4">
    <source>
        <dbReference type="ARBA" id="ARBA00022452"/>
    </source>
</evidence>
<dbReference type="GO" id="GO:0015562">
    <property type="term" value="F:efflux transmembrane transporter activity"/>
    <property type="evidence" value="ECO:0007669"/>
    <property type="project" value="InterPro"/>
</dbReference>
<gene>
    <name evidence="9" type="ORF">KDM92_12530</name>
</gene>
<dbReference type="InterPro" id="IPR010130">
    <property type="entry name" value="T1SS_OMP_TolC"/>
</dbReference>
<dbReference type="SUPFAM" id="SSF56954">
    <property type="entry name" value="Outer membrane efflux proteins (OEP)"/>
    <property type="match status" value="1"/>
</dbReference>
<dbReference type="Proteomes" id="UP000680158">
    <property type="component" value="Unassembled WGS sequence"/>
</dbReference>
<dbReference type="GO" id="GO:0015288">
    <property type="term" value="F:porin activity"/>
    <property type="evidence" value="ECO:0007669"/>
    <property type="project" value="TreeGrafter"/>
</dbReference>
<reference evidence="9 10" key="1">
    <citation type="submission" date="2021-04" db="EMBL/GenBank/DDBJ databases">
        <title>novel species isolated from subtropical streams in China.</title>
        <authorList>
            <person name="Lu H."/>
        </authorList>
    </citation>
    <scope>NUCLEOTIDE SEQUENCE [LARGE SCALE GENOMIC DNA]</scope>
    <source>
        <strain evidence="9 10">BYS107W</strain>
    </source>
</reference>
<comment type="subcellular location">
    <subcellularLocation>
        <location evidence="1">Cell outer membrane</location>
    </subcellularLocation>
</comment>
<feature type="signal peptide" evidence="8">
    <location>
        <begin position="1"/>
        <end position="21"/>
    </location>
</feature>
<name>A0A941I400_9BURK</name>
<feature type="chain" id="PRO_5037382649" evidence="8">
    <location>
        <begin position="22"/>
        <end position="439"/>
    </location>
</feature>
<sequence length="439" mass="47060">MRKSIIATFIATAFISLNAGASDLLQIYKEALVNDAQFSAARASKLAGQERSVQGRAGLLPRVNLTANANRTRSEFDPDVGSTVKSTNNGNTMSLSLTQPLFNWGSWETYEQSKLSVISTDLQFAAAQQDLMLRVSQAYFDVLAAENTLKTLQAQKVAVAEQLASAKRNFEVGTQTITDTHEAQSQFDLITAQELAGQGDLDVKRAALRQIIGKDAGDLAKLKDGVQLTAPVPAQLNDWVTTAEKQNFVVATSQIGLEVAQREIKKNRAGHLPTLDLTATTGRNSVNAGATTPSGYAKPTTIGVTLNVPIFAGFSTDSRVRESIALEDKARNDLETARRNAAQAARQSYIGVVSGLAQIKAFEAAEISSQSALDSTKLGYQVGVRINIDVLNAQQKLSNTRQSLAKARYDSIMSGLRLKAAAGSLKEADLAEVNALLTQ</sequence>
<comment type="caution">
    <text evidence="9">The sequence shown here is derived from an EMBL/GenBank/DDBJ whole genome shotgun (WGS) entry which is preliminary data.</text>
</comment>
<evidence type="ECO:0000256" key="1">
    <source>
        <dbReference type="ARBA" id="ARBA00004442"/>
    </source>
</evidence>
<dbReference type="RefSeq" id="WP_212684802.1">
    <property type="nucleotide sequence ID" value="NZ_JAGSPM010000007.1"/>
</dbReference>
<dbReference type="Pfam" id="PF02321">
    <property type="entry name" value="OEP"/>
    <property type="match status" value="2"/>
</dbReference>
<proteinExistence type="inferred from homology"/>
<dbReference type="PANTHER" id="PTHR30026:SF20">
    <property type="entry name" value="OUTER MEMBRANE PROTEIN TOLC"/>
    <property type="match status" value="1"/>
</dbReference>
<evidence type="ECO:0000256" key="6">
    <source>
        <dbReference type="ARBA" id="ARBA00023136"/>
    </source>
</evidence>
<evidence type="ECO:0000313" key="9">
    <source>
        <dbReference type="EMBL" id="MBR7747410.1"/>
    </source>
</evidence>
<dbReference type="InterPro" id="IPR003423">
    <property type="entry name" value="OMP_efflux"/>
</dbReference>
<evidence type="ECO:0000256" key="3">
    <source>
        <dbReference type="ARBA" id="ARBA00022448"/>
    </source>
</evidence>
<keyword evidence="7" id="KW-0998">Cell outer membrane</keyword>